<evidence type="ECO:0000256" key="5">
    <source>
        <dbReference type="SAM" id="Phobius"/>
    </source>
</evidence>
<gene>
    <name evidence="6" type="ORF">AArcSt2_02755</name>
</gene>
<evidence type="ECO:0000256" key="4">
    <source>
        <dbReference type="ARBA" id="ARBA00023136"/>
    </source>
</evidence>
<sequence>MSRNTLTNTAIFSLLVPGTVAGAIPHLLATYDRESTIFSHPLVRVCGRLLFAIGLLLYLYTAWLFVKDGDGTPSPTHETTELVTSGIYQYTRNPMYIAVLLLIGGQAVRYRSVHICWWLLVCALGFHRRVIEYEEPHLFELHGEAYEQYCETVPRWLPTPSEAKQ</sequence>
<feature type="transmembrane region" description="Helical" evidence="5">
    <location>
        <begin position="49"/>
        <end position="66"/>
    </location>
</feature>
<comment type="caution">
    <text evidence="6">The sequence shown here is derived from an EMBL/GenBank/DDBJ whole genome shotgun (WGS) entry which is preliminary data.</text>
</comment>
<dbReference type="Gene3D" id="1.20.120.1630">
    <property type="match status" value="1"/>
</dbReference>
<dbReference type="PANTHER" id="PTHR12714">
    <property type="entry name" value="PROTEIN-S ISOPRENYLCYSTEINE O-METHYLTRANSFERASE"/>
    <property type="match status" value="1"/>
</dbReference>
<evidence type="ECO:0000313" key="6">
    <source>
        <dbReference type="EMBL" id="MCL9815854.1"/>
    </source>
</evidence>
<dbReference type="GO" id="GO:0016740">
    <property type="term" value="F:transferase activity"/>
    <property type="evidence" value="ECO:0007669"/>
    <property type="project" value="UniProtKB-ARBA"/>
</dbReference>
<reference evidence="6" key="2">
    <citation type="submission" date="2022-02" db="EMBL/GenBank/DDBJ databases">
        <authorList>
            <person name="Elcheninov A.G."/>
            <person name="Sorokin D.Y."/>
            <person name="Kublanov I.V."/>
        </authorList>
    </citation>
    <scope>NUCLEOTIDE SEQUENCE</scope>
    <source>
        <strain evidence="6">AArc-St2</strain>
    </source>
</reference>
<dbReference type="RefSeq" id="WP_250582760.1">
    <property type="nucleotide sequence ID" value="NZ_JAKRVX010000001.1"/>
</dbReference>
<dbReference type="AlphaFoldDB" id="A0AAE3FWC6"/>
<keyword evidence="3 5" id="KW-1133">Transmembrane helix</keyword>
<keyword evidence="2 5" id="KW-0812">Transmembrane</keyword>
<comment type="subcellular location">
    <subcellularLocation>
        <location evidence="1">Endomembrane system</location>
        <topology evidence="1">Multi-pass membrane protein</topology>
    </subcellularLocation>
</comment>
<dbReference type="Proteomes" id="UP001203207">
    <property type="component" value="Unassembled WGS sequence"/>
</dbReference>
<dbReference type="GO" id="GO:0012505">
    <property type="term" value="C:endomembrane system"/>
    <property type="evidence" value="ECO:0007669"/>
    <property type="project" value="UniProtKB-SubCell"/>
</dbReference>
<evidence type="ECO:0000256" key="1">
    <source>
        <dbReference type="ARBA" id="ARBA00004127"/>
    </source>
</evidence>
<keyword evidence="4 5" id="KW-0472">Membrane</keyword>
<dbReference type="PANTHER" id="PTHR12714:SF9">
    <property type="entry name" value="PROTEIN-S-ISOPRENYLCYSTEINE O-METHYLTRANSFERASE"/>
    <property type="match status" value="1"/>
</dbReference>
<protein>
    <submittedName>
        <fullName evidence="6">Isoprenylcysteine carboxylmethyltransferase family protein</fullName>
    </submittedName>
</protein>
<evidence type="ECO:0000256" key="3">
    <source>
        <dbReference type="ARBA" id="ARBA00022989"/>
    </source>
</evidence>
<dbReference type="Pfam" id="PF04191">
    <property type="entry name" value="PEMT"/>
    <property type="match status" value="1"/>
</dbReference>
<dbReference type="EMBL" id="JAKRVX010000001">
    <property type="protein sequence ID" value="MCL9815854.1"/>
    <property type="molecule type" value="Genomic_DNA"/>
</dbReference>
<keyword evidence="7" id="KW-1185">Reference proteome</keyword>
<accession>A0AAE3FWC6</accession>
<proteinExistence type="predicted"/>
<evidence type="ECO:0000313" key="7">
    <source>
        <dbReference type="Proteomes" id="UP001203207"/>
    </source>
</evidence>
<evidence type="ECO:0000256" key="2">
    <source>
        <dbReference type="ARBA" id="ARBA00022692"/>
    </source>
</evidence>
<feature type="transmembrane region" description="Helical" evidence="5">
    <location>
        <begin position="6"/>
        <end position="28"/>
    </location>
</feature>
<name>A0AAE3FWC6_9EURY</name>
<dbReference type="InterPro" id="IPR007318">
    <property type="entry name" value="Phopholipid_MeTrfase"/>
</dbReference>
<organism evidence="6 7">
    <name type="scientific">Natronocalculus amylovorans</name>
    <dbReference type="NCBI Taxonomy" id="2917812"/>
    <lineage>
        <taxon>Archaea</taxon>
        <taxon>Methanobacteriati</taxon>
        <taxon>Methanobacteriota</taxon>
        <taxon>Stenosarchaea group</taxon>
        <taxon>Halobacteria</taxon>
        <taxon>Halobacteriales</taxon>
        <taxon>Haloferacaceae</taxon>
        <taxon>Natronocalculus</taxon>
    </lineage>
</organism>
<reference evidence="6" key="1">
    <citation type="journal article" date="2022" name="Syst. Appl. Microbiol.">
        <title>Natronocalculus amylovorans gen. nov., sp. nov., and Natranaeroarchaeum aerophilus sp. nov., dominant culturable amylolytic natronoarchaea from hypersaline soda lakes in southwestern Siberia.</title>
        <authorList>
            <person name="Sorokin D.Y."/>
            <person name="Elcheninov A.G."/>
            <person name="Khizhniak T.V."/>
            <person name="Koenen M."/>
            <person name="Bale N.J."/>
            <person name="Damste J.S.S."/>
            <person name="Kublanov I.V."/>
        </authorList>
    </citation>
    <scope>NUCLEOTIDE SEQUENCE</scope>
    <source>
        <strain evidence="6">AArc-St2</strain>
    </source>
</reference>